<dbReference type="Pfam" id="PF00005">
    <property type="entry name" value="ABC_tran"/>
    <property type="match status" value="1"/>
</dbReference>
<dbReference type="EMBL" id="WXEY01000013">
    <property type="protein sequence ID" value="MZP30401.1"/>
    <property type="molecule type" value="Genomic_DNA"/>
</dbReference>
<dbReference type="Proteomes" id="UP000463470">
    <property type="component" value="Unassembled WGS sequence"/>
</dbReference>
<dbReference type="PANTHER" id="PTHR42939">
    <property type="entry name" value="ABC TRANSPORTER ATP-BINDING PROTEIN ALBC-RELATED"/>
    <property type="match status" value="1"/>
</dbReference>
<keyword evidence="6" id="KW-1185">Reference proteome</keyword>
<evidence type="ECO:0000256" key="2">
    <source>
        <dbReference type="ARBA" id="ARBA00022741"/>
    </source>
</evidence>
<dbReference type="InterPro" id="IPR003439">
    <property type="entry name" value="ABC_transporter-like_ATP-bd"/>
</dbReference>
<comment type="caution">
    <text evidence="5">The sequence shown here is derived from an EMBL/GenBank/DDBJ whole genome shotgun (WGS) entry which is preliminary data.</text>
</comment>
<dbReference type="PROSITE" id="PS00211">
    <property type="entry name" value="ABC_TRANSPORTER_1"/>
    <property type="match status" value="1"/>
</dbReference>
<dbReference type="GO" id="GO:0016887">
    <property type="term" value="F:ATP hydrolysis activity"/>
    <property type="evidence" value="ECO:0007669"/>
    <property type="project" value="InterPro"/>
</dbReference>
<keyword evidence="3 5" id="KW-0067">ATP-binding</keyword>
<accession>A0A845LBV3</accession>
<dbReference type="PROSITE" id="PS50893">
    <property type="entry name" value="ABC_TRANSPORTER_2"/>
    <property type="match status" value="1"/>
</dbReference>
<dbReference type="InterPro" id="IPR051782">
    <property type="entry name" value="ABC_Transporter_VariousFunc"/>
</dbReference>
<name>A0A845LBV3_9FIRM</name>
<protein>
    <submittedName>
        <fullName evidence="5">ATP-binding cassette domain-containing protein</fullName>
    </submittedName>
</protein>
<dbReference type="OrthoDB" id="1805624at2"/>
<evidence type="ECO:0000313" key="6">
    <source>
        <dbReference type="Proteomes" id="UP000463470"/>
    </source>
</evidence>
<gene>
    <name evidence="5" type="ORF">GTO91_11825</name>
</gene>
<keyword evidence="2" id="KW-0547">Nucleotide-binding</keyword>
<dbReference type="SMART" id="SM00382">
    <property type="entry name" value="AAA"/>
    <property type="match status" value="1"/>
</dbReference>
<dbReference type="InterPro" id="IPR017871">
    <property type="entry name" value="ABC_transporter-like_CS"/>
</dbReference>
<dbReference type="SUPFAM" id="SSF52540">
    <property type="entry name" value="P-loop containing nucleoside triphosphate hydrolases"/>
    <property type="match status" value="1"/>
</dbReference>
<organism evidence="5 6">
    <name type="scientific">Heliomicrobium undosum</name>
    <dbReference type="NCBI Taxonomy" id="121734"/>
    <lineage>
        <taxon>Bacteria</taxon>
        <taxon>Bacillati</taxon>
        <taxon>Bacillota</taxon>
        <taxon>Clostridia</taxon>
        <taxon>Eubacteriales</taxon>
        <taxon>Heliobacteriaceae</taxon>
        <taxon>Heliomicrobium</taxon>
    </lineage>
</organism>
<evidence type="ECO:0000256" key="1">
    <source>
        <dbReference type="ARBA" id="ARBA00022448"/>
    </source>
</evidence>
<dbReference type="InterPro" id="IPR027417">
    <property type="entry name" value="P-loop_NTPase"/>
</dbReference>
<keyword evidence="1" id="KW-0813">Transport</keyword>
<sequence>MQENRNERIEVPAVEQSDALLQVDIRRAGYGEKKEAIRNIRFSLRPGEMMGLIGANGAGKSTTIKAILGLLPELDGAVRIGGKGRRLAYVPEQPIYYEELTLWEHLELAAAAHGLPQDAFRERAVSLLHRFRMDHVRDHLPESFSKGMQQKMMLALAFLLEPEVLIVDEPFVGLDPRATLDLLNQLQEARRRGAGVLMSTHVLDTAEKICDTFTLIDDGCVVACGTLAQLREQSRLGGGSLFDCFHALLENEP</sequence>
<dbReference type="CDD" id="cd03230">
    <property type="entry name" value="ABC_DR_subfamily_A"/>
    <property type="match status" value="1"/>
</dbReference>
<reference evidence="5 6" key="1">
    <citation type="submission" date="2020-01" db="EMBL/GenBank/DDBJ databases">
        <title>Whole-genome sequence of Heliobacterium undosum DSM 13378.</title>
        <authorList>
            <person name="Kyndt J.A."/>
            <person name="Meyer T.E."/>
        </authorList>
    </citation>
    <scope>NUCLEOTIDE SEQUENCE [LARGE SCALE GENOMIC DNA]</scope>
    <source>
        <strain evidence="5 6">DSM 13378</strain>
    </source>
</reference>
<dbReference type="Gene3D" id="3.40.50.300">
    <property type="entry name" value="P-loop containing nucleotide triphosphate hydrolases"/>
    <property type="match status" value="1"/>
</dbReference>
<evidence type="ECO:0000313" key="5">
    <source>
        <dbReference type="EMBL" id="MZP30401.1"/>
    </source>
</evidence>
<proteinExistence type="predicted"/>
<dbReference type="InterPro" id="IPR003593">
    <property type="entry name" value="AAA+_ATPase"/>
</dbReference>
<dbReference type="AlphaFoldDB" id="A0A845LBV3"/>
<feature type="domain" description="ABC transporter" evidence="4">
    <location>
        <begin position="20"/>
        <end position="243"/>
    </location>
</feature>
<dbReference type="GO" id="GO:0005524">
    <property type="term" value="F:ATP binding"/>
    <property type="evidence" value="ECO:0007669"/>
    <property type="project" value="UniProtKB-KW"/>
</dbReference>
<evidence type="ECO:0000256" key="3">
    <source>
        <dbReference type="ARBA" id="ARBA00022840"/>
    </source>
</evidence>
<evidence type="ECO:0000259" key="4">
    <source>
        <dbReference type="PROSITE" id="PS50893"/>
    </source>
</evidence>
<dbReference type="PANTHER" id="PTHR42939:SF2">
    <property type="entry name" value="ABC-TYPE TRANSPORTER ATP-BINDING PROTEIN ECSA"/>
    <property type="match status" value="1"/>
</dbReference>